<reference evidence="2 3" key="1">
    <citation type="submission" date="2014-07" db="EMBL/GenBank/DDBJ databases">
        <title>Methanogenic archaea and the global carbon cycle.</title>
        <authorList>
            <person name="Henriksen J.R."/>
            <person name="Luke J."/>
            <person name="Reinhart S."/>
            <person name="Benedict M.N."/>
            <person name="Youngblut N.D."/>
            <person name="Metcalf M.E."/>
            <person name="Whitaker R.J."/>
            <person name="Metcalf W.W."/>
        </authorList>
    </citation>
    <scope>NUCLEOTIDE SEQUENCE [LARGE SCALE GENOMIC DNA]</scope>
    <source>
        <strain evidence="2 3">T4/M</strain>
    </source>
</reference>
<dbReference type="AlphaFoldDB" id="A0A0E3P8X0"/>
<dbReference type="Proteomes" id="UP000033111">
    <property type="component" value="Chromosome"/>
</dbReference>
<dbReference type="EMBL" id="CP009506">
    <property type="protein sequence ID" value="AKB29484.1"/>
    <property type="molecule type" value="Genomic_DNA"/>
</dbReference>
<dbReference type="NCBIfam" id="TIGR01451">
    <property type="entry name" value="B_ant_repeat"/>
    <property type="match status" value="1"/>
</dbReference>
<proteinExistence type="predicted"/>
<dbReference type="GeneID" id="24861661"/>
<sequence length="534" mass="58842">MTKRIALIVLLAVFVFSTFSMVALATDEVEWVEKKNDAKLYWGDTITVDGYEIKAEDFNEDKMVFVSISKDGEKLKAAPLTAGMEFEYDDEIKVYVQKVDPNYEVIKKNGKEFKTGNWNPYAELDILIRGKPNFDIDVDTEKDTYDSKSTGDGRIDVSITVKNDGDAKAENVALTVDTAGLEVLSGKTKYTYTKILKDETVEPITLTLKTPTPWEDTDFKIIAKTTCEDIKDNKYEHSGSKTIKIEKKWDLIITKSTTKERHMGETVYVSVNVRNGGLCDINDIVLKDSIVSNMHLQKDTTLEKTFSLKAGEKAEDVFEYTLIPEKPGEFTFPKTVATFTLANGESKKVESENSEKTKIYGPHIEITKTVDKKQLNPGDKLTVKVTAKNNGNVDASVKVTDTVPSEAKLISGETSFSQVLGSGGGSKTITYVLQMNKEGEIEIPACKASFFDLDKYSGEVYSGTSVVNVGTTITLEGSSSQTESSTASNQEKEDSSQVSTGETEEDYGDTPGFSSLLAVTGILAGTGLLRRRRV</sequence>
<name>A0A0E3P8X0_9EURY</name>
<dbReference type="HOGENOM" id="CLU_509625_0_0_2"/>
<accession>A0A0E3P8X0</accession>
<keyword evidence="3" id="KW-1185">Reference proteome</keyword>
<gene>
    <name evidence="2" type="ORF">MSSIT_2765</name>
</gene>
<evidence type="ECO:0000256" key="1">
    <source>
        <dbReference type="SAM" id="MobiDB-lite"/>
    </source>
</evidence>
<dbReference type="InterPro" id="IPR013783">
    <property type="entry name" value="Ig-like_fold"/>
</dbReference>
<dbReference type="PANTHER" id="PTHR12861:SF3">
    <property type="entry name" value="TRANSLOCON-ASSOCIATED PROTEIN SUBUNIT BETA"/>
    <property type="match status" value="1"/>
</dbReference>
<dbReference type="InterPro" id="IPR047589">
    <property type="entry name" value="DUF11_rpt"/>
</dbReference>
<dbReference type="InterPro" id="IPR025738">
    <property type="entry name" value="BatD"/>
</dbReference>
<feature type="compositionally biased region" description="Low complexity" evidence="1">
    <location>
        <begin position="478"/>
        <end position="489"/>
    </location>
</feature>
<dbReference type="PANTHER" id="PTHR12861">
    <property type="entry name" value="TRANSLOCON-ASSOCIATED PROTEIN, BETA SUBUNIT PRECURSOR TRAP-BETA SIGNAL SEQUENCE RECEPTOR BETA SUBUNIT"/>
    <property type="match status" value="1"/>
</dbReference>
<dbReference type="RefSeq" id="WP_048173322.1">
    <property type="nucleotide sequence ID" value="NZ_CP009506.1"/>
</dbReference>
<feature type="region of interest" description="Disordered" evidence="1">
    <location>
        <begin position="476"/>
        <end position="512"/>
    </location>
</feature>
<dbReference type="KEGG" id="msw:MSSIT_2765"/>
<dbReference type="Gene3D" id="2.60.40.10">
    <property type="entry name" value="Immunoglobulins"/>
    <property type="match status" value="2"/>
</dbReference>
<organism evidence="2 3">
    <name type="scientific">Methanosarcina siciliae T4/M</name>
    <dbReference type="NCBI Taxonomy" id="1434120"/>
    <lineage>
        <taxon>Archaea</taxon>
        <taxon>Methanobacteriati</taxon>
        <taxon>Methanobacteriota</taxon>
        <taxon>Stenosarchaea group</taxon>
        <taxon>Methanomicrobia</taxon>
        <taxon>Methanosarcinales</taxon>
        <taxon>Methanosarcinaceae</taxon>
        <taxon>Methanosarcina</taxon>
    </lineage>
</organism>
<evidence type="ECO:0000313" key="3">
    <source>
        <dbReference type="Proteomes" id="UP000033111"/>
    </source>
</evidence>
<dbReference type="OrthoDB" id="125550at2157"/>
<dbReference type="Pfam" id="PF13584">
    <property type="entry name" value="BatD"/>
    <property type="match status" value="1"/>
</dbReference>
<evidence type="ECO:0008006" key="4">
    <source>
        <dbReference type="Google" id="ProtNLM"/>
    </source>
</evidence>
<evidence type="ECO:0000313" key="2">
    <source>
        <dbReference type="EMBL" id="AKB29484.1"/>
    </source>
</evidence>
<dbReference type="PATRIC" id="fig|1434120.4.peg.3621"/>
<protein>
    <recommendedName>
        <fullName evidence="4">DUF11 domain-containing protein</fullName>
    </recommendedName>
</protein>